<sequence length="90" mass="10357">MSSPLKNIDGAYELSIWELKHEEGGDFILHGGFTRLTSRVVHRQVPLPIFHLRGKSSAQEQITLETEGNYYNKNYQVLGRGVRKRRDMQG</sequence>
<organism evidence="1 2">
    <name type="scientific">Turnera subulata</name>
    <dbReference type="NCBI Taxonomy" id="218843"/>
    <lineage>
        <taxon>Eukaryota</taxon>
        <taxon>Viridiplantae</taxon>
        <taxon>Streptophyta</taxon>
        <taxon>Embryophyta</taxon>
        <taxon>Tracheophyta</taxon>
        <taxon>Spermatophyta</taxon>
        <taxon>Magnoliopsida</taxon>
        <taxon>eudicotyledons</taxon>
        <taxon>Gunneridae</taxon>
        <taxon>Pentapetalae</taxon>
        <taxon>rosids</taxon>
        <taxon>fabids</taxon>
        <taxon>Malpighiales</taxon>
        <taxon>Passifloraceae</taxon>
        <taxon>Turnera</taxon>
    </lineage>
</organism>
<proteinExistence type="predicted"/>
<dbReference type="Proteomes" id="UP001141552">
    <property type="component" value="Unassembled WGS sequence"/>
</dbReference>
<protein>
    <submittedName>
        <fullName evidence="1">Uncharacterized protein</fullName>
    </submittedName>
</protein>
<reference evidence="1" key="1">
    <citation type="submission" date="2022-02" db="EMBL/GenBank/DDBJ databases">
        <authorList>
            <person name="Henning P.M."/>
            <person name="McCubbin A.G."/>
            <person name="Shore J.S."/>
        </authorList>
    </citation>
    <scope>NUCLEOTIDE SEQUENCE</scope>
    <source>
        <strain evidence="1">F60SS</strain>
        <tissue evidence="1">Leaves</tissue>
    </source>
</reference>
<keyword evidence="2" id="KW-1185">Reference proteome</keyword>
<dbReference type="AlphaFoldDB" id="A0A9Q0FWB6"/>
<name>A0A9Q0FWB6_9ROSI</name>
<evidence type="ECO:0000313" key="2">
    <source>
        <dbReference type="Proteomes" id="UP001141552"/>
    </source>
</evidence>
<comment type="caution">
    <text evidence="1">The sequence shown here is derived from an EMBL/GenBank/DDBJ whole genome shotgun (WGS) entry which is preliminary data.</text>
</comment>
<evidence type="ECO:0000313" key="1">
    <source>
        <dbReference type="EMBL" id="KAJ4838781.1"/>
    </source>
</evidence>
<gene>
    <name evidence="1" type="ORF">Tsubulata_024655</name>
</gene>
<reference evidence="1" key="2">
    <citation type="journal article" date="2023" name="Plants (Basel)">
        <title>Annotation of the Turnera subulata (Passifloraceae) Draft Genome Reveals the S-Locus Evolved after the Divergence of Turneroideae from Passifloroideae in a Stepwise Manner.</title>
        <authorList>
            <person name="Henning P.M."/>
            <person name="Roalson E.H."/>
            <person name="Mir W."/>
            <person name="McCubbin A.G."/>
            <person name="Shore J.S."/>
        </authorList>
    </citation>
    <scope>NUCLEOTIDE SEQUENCE</scope>
    <source>
        <strain evidence="1">F60SS</strain>
    </source>
</reference>
<accession>A0A9Q0FWB6</accession>
<dbReference type="EMBL" id="JAKUCV010003476">
    <property type="protein sequence ID" value="KAJ4838781.1"/>
    <property type="molecule type" value="Genomic_DNA"/>
</dbReference>